<sequence>MVAQAQFSATDVPVLPGEVETLSLTLFNLGDHTETYTLVPSGLLAGWVRMSPPVVTLFGGSHEVINVTLHPPRLSSTAAGPAPLTVRVIPQNEPDDVTIAETTVQIGAFHDRRIEMLQPVLRGRRRATFEFLVENHGNLQASCRLHLIDTTQRLDGAFDPPAIGIEPGAKSLVRLRLKSLHRQMSGESRTLPFSVEADQQGFPTAATDATFVQSPLIGEHSGRRVMGAVAVVGVLAGAWFALAKPVVERAARDAVKGGTSSVQVAPLPGVEAPTDSTVATDGSTPVENVIRGTQAFNRRLVVKVALSASATDQYVVPSGKVLRITDVVLQNPNFDTGPANLSNNDQVLVPWRLENATGNESLPLVSPLVFKGGDKVTFSFTCDSVGDAPTGSCVPAVLLSGTLADS</sequence>
<protein>
    <submittedName>
        <fullName evidence="1">Unannotated protein</fullName>
    </submittedName>
</protein>
<reference evidence="1" key="1">
    <citation type="submission" date="2020-05" db="EMBL/GenBank/DDBJ databases">
        <authorList>
            <person name="Chiriac C."/>
            <person name="Salcher M."/>
            <person name="Ghai R."/>
            <person name="Kavagutti S V."/>
        </authorList>
    </citation>
    <scope>NUCLEOTIDE SEQUENCE</scope>
</reference>
<accession>A0A6J7CL96</accession>
<organism evidence="1">
    <name type="scientific">freshwater metagenome</name>
    <dbReference type="NCBI Taxonomy" id="449393"/>
    <lineage>
        <taxon>unclassified sequences</taxon>
        <taxon>metagenomes</taxon>
        <taxon>ecological metagenomes</taxon>
    </lineage>
</organism>
<dbReference type="EMBL" id="CAFBLP010000001">
    <property type="protein sequence ID" value="CAB4857684.1"/>
    <property type="molecule type" value="Genomic_DNA"/>
</dbReference>
<name>A0A6J7CL96_9ZZZZ</name>
<evidence type="ECO:0000313" key="1">
    <source>
        <dbReference type="EMBL" id="CAB4857684.1"/>
    </source>
</evidence>
<proteinExistence type="predicted"/>
<gene>
    <name evidence="1" type="ORF">UFOPK3376_00073</name>
</gene>
<dbReference type="AlphaFoldDB" id="A0A6J7CL96"/>